<protein>
    <submittedName>
        <fullName evidence="2">Uncharacterized protein</fullName>
    </submittedName>
</protein>
<evidence type="ECO:0000256" key="1">
    <source>
        <dbReference type="SAM" id="MobiDB-lite"/>
    </source>
</evidence>
<gene>
    <name evidence="2" type="ORF">E5676_scaffold1737G00070</name>
</gene>
<dbReference type="Proteomes" id="UP000321947">
    <property type="component" value="Unassembled WGS sequence"/>
</dbReference>
<dbReference type="EMBL" id="SSTD01013081">
    <property type="protein sequence ID" value="TYK07738.1"/>
    <property type="molecule type" value="Genomic_DNA"/>
</dbReference>
<comment type="caution">
    <text evidence="2">The sequence shown here is derived from an EMBL/GenBank/DDBJ whole genome shotgun (WGS) entry which is preliminary data.</text>
</comment>
<dbReference type="AlphaFoldDB" id="A0A5D3C990"/>
<name>A0A5D3C990_CUCMM</name>
<sequence>MEETVGYVDTCPSPTYYEHFPIHLVIDPYKYFSKGSCTQGDTKPSMDLTCELLETVAAAPPFSVSRRRRPFVTEQPNRSTPIRAATLRVSKPSDPRRQPPESGSPYAAPRSRVNPNRSRLRPAPKQNACRIASPRPASRRRALRSVPVVARAGNATRAPSSARIRSTCITLCDSSRADSSLQTELIPAFLAEPICLSLSRERTLVLCTYFDQYVLGALSGHRRPDSVPTGAHVARVRERASYWVGAEARARASWRATKSDRGEP</sequence>
<evidence type="ECO:0000313" key="2">
    <source>
        <dbReference type="EMBL" id="TYK07738.1"/>
    </source>
</evidence>
<accession>A0A5D3C990</accession>
<evidence type="ECO:0000313" key="3">
    <source>
        <dbReference type="Proteomes" id="UP000321947"/>
    </source>
</evidence>
<organism evidence="2 3">
    <name type="scientific">Cucumis melo var. makuwa</name>
    <name type="common">Oriental melon</name>
    <dbReference type="NCBI Taxonomy" id="1194695"/>
    <lineage>
        <taxon>Eukaryota</taxon>
        <taxon>Viridiplantae</taxon>
        <taxon>Streptophyta</taxon>
        <taxon>Embryophyta</taxon>
        <taxon>Tracheophyta</taxon>
        <taxon>Spermatophyta</taxon>
        <taxon>Magnoliopsida</taxon>
        <taxon>eudicotyledons</taxon>
        <taxon>Gunneridae</taxon>
        <taxon>Pentapetalae</taxon>
        <taxon>rosids</taxon>
        <taxon>fabids</taxon>
        <taxon>Cucurbitales</taxon>
        <taxon>Cucurbitaceae</taxon>
        <taxon>Benincaseae</taxon>
        <taxon>Cucumis</taxon>
    </lineage>
</organism>
<reference evidence="2 3" key="1">
    <citation type="submission" date="2019-08" db="EMBL/GenBank/DDBJ databases">
        <title>Draft genome sequences of two oriental melons (Cucumis melo L. var makuwa).</title>
        <authorList>
            <person name="Kwon S.-Y."/>
        </authorList>
    </citation>
    <scope>NUCLEOTIDE SEQUENCE [LARGE SCALE GENOMIC DNA]</scope>
    <source>
        <strain evidence="3">cv. Chang Bougi</strain>
        <tissue evidence="2">Leaf</tissue>
    </source>
</reference>
<proteinExistence type="predicted"/>
<feature type="region of interest" description="Disordered" evidence="1">
    <location>
        <begin position="67"/>
        <end position="144"/>
    </location>
</feature>